<dbReference type="InterPro" id="IPR002934">
    <property type="entry name" value="Polymerase_NTP_transf_dom"/>
</dbReference>
<proteinExistence type="predicted"/>
<feature type="domain" description="Polymerase nucleotidyl transferase" evidence="1">
    <location>
        <begin position="7"/>
        <end position="45"/>
    </location>
</feature>
<dbReference type="CDD" id="cd05403">
    <property type="entry name" value="NT_KNTase_like"/>
    <property type="match status" value="1"/>
</dbReference>
<dbReference type="RefSeq" id="WP_061437955.1">
    <property type="nucleotide sequence ID" value="NZ_KQ968737.1"/>
</dbReference>
<accession>A0A139KTX9</accession>
<comment type="caution">
    <text evidence="2">The sequence shown here is derived from an EMBL/GenBank/DDBJ whole genome shotgun (WGS) entry which is preliminary data.</text>
</comment>
<evidence type="ECO:0000313" key="3">
    <source>
        <dbReference type="Proteomes" id="UP000070319"/>
    </source>
</evidence>
<reference evidence="2 3" key="1">
    <citation type="submission" date="2016-02" db="EMBL/GenBank/DDBJ databases">
        <authorList>
            <person name="Wen L."/>
            <person name="He K."/>
            <person name="Yang H."/>
        </authorList>
    </citation>
    <scope>NUCLEOTIDE SEQUENCE [LARGE SCALE GENOMIC DNA]</scope>
    <source>
        <strain evidence="2 3">KLE1704</strain>
    </source>
</reference>
<protein>
    <recommendedName>
        <fullName evidence="1">Polymerase nucleotidyl transferase domain-containing protein</fullName>
    </recommendedName>
</protein>
<dbReference type="Proteomes" id="UP000070319">
    <property type="component" value="Unassembled WGS sequence"/>
</dbReference>
<organism evidence="2">
    <name type="scientific">Bacteroides intestinalis</name>
    <dbReference type="NCBI Taxonomy" id="329854"/>
    <lineage>
        <taxon>Bacteria</taxon>
        <taxon>Pseudomonadati</taxon>
        <taxon>Bacteroidota</taxon>
        <taxon>Bacteroidia</taxon>
        <taxon>Bacteroidales</taxon>
        <taxon>Bacteroidaceae</taxon>
        <taxon>Bacteroides</taxon>
    </lineage>
</organism>
<sequence>MQKVVLSEVVDYLHKAYPDASIGVGGSVAAGTYRADSDVDVLFQREDCRKSFLVSFFYKGIKVSIFSFSKDMLLRKERKYLLNYNNMPISFISDVCSIHDEKDLITDLKYFVKDIVERRRILKYILIDELKTSIANLLQVKPSSLIDIKRETYAVIDKMICIFYLKFHADRIVQKQEGRNPYWIIERDDDTLYKSLKECMPYNLETYERVNEIFKKYLRFY</sequence>
<evidence type="ECO:0000259" key="1">
    <source>
        <dbReference type="Pfam" id="PF01909"/>
    </source>
</evidence>
<dbReference type="PATRIC" id="fig|329854.7.peg.4778"/>
<dbReference type="GO" id="GO:0016779">
    <property type="term" value="F:nucleotidyltransferase activity"/>
    <property type="evidence" value="ECO:0007669"/>
    <property type="project" value="InterPro"/>
</dbReference>
<evidence type="ECO:0000313" key="2">
    <source>
        <dbReference type="EMBL" id="KXT42637.1"/>
    </source>
</evidence>
<dbReference type="Pfam" id="PF01909">
    <property type="entry name" value="NTP_transf_2"/>
    <property type="match status" value="1"/>
</dbReference>
<dbReference type="Gene3D" id="3.30.460.10">
    <property type="entry name" value="Beta Polymerase, domain 2"/>
    <property type="match status" value="1"/>
</dbReference>
<dbReference type="AlphaFoldDB" id="A0A139KTX9"/>
<name>A0A139KTX9_9BACE</name>
<dbReference type="InterPro" id="IPR043519">
    <property type="entry name" value="NT_sf"/>
</dbReference>
<dbReference type="SUPFAM" id="SSF81301">
    <property type="entry name" value="Nucleotidyltransferase"/>
    <property type="match status" value="1"/>
</dbReference>
<dbReference type="EMBL" id="LTDF01000165">
    <property type="protein sequence ID" value="KXT42637.1"/>
    <property type="molecule type" value="Genomic_DNA"/>
</dbReference>
<gene>
    <name evidence="2" type="ORF">HMPREF2531_04706</name>
</gene>